<dbReference type="Pfam" id="PF16976">
    <property type="entry name" value="RcpC"/>
    <property type="match status" value="1"/>
</dbReference>
<feature type="domain" description="SAF" evidence="1">
    <location>
        <begin position="46"/>
        <end position="106"/>
    </location>
</feature>
<organism evidence="2 3">
    <name type="scientific">Marinobacterium nitratireducens</name>
    <dbReference type="NCBI Taxonomy" id="518897"/>
    <lineage>
        <taxon>Bacteria</taxon>
        <taxon>Pseudomonadati</taxon>
        <taxon>Pseudomonadota</taxon>
        <taxon>Gammaproteobacteria</taxon>
        <taxon>Oceanospirillales</taxon>
        <taxon>Oceanospirillaceae</taxon>
        <taxon>Marinobacterium</taxon>
    </lineage>
</organism>
<evidence type="ECO:0000313" key="3">
    <source>
        <dbReference type="Proteomes" id="UP000599578"/>
    </source>
</evidence>
<dbReference type="SMART" id="SM00858">
    <property type="entry name" value="SAF"/>
    <property type="match status" value="1"/>
</dbReference>
<dbReference type="InterPro" id="IPR017592">
    <property type="entry name" value="Pilus_assmbl_Flp-typ_CpaB"/>
</dbReference>
<dbReference type="NCBIfam" id="TIGR03177">
    <property type="entry name" value="pilus_cpaB"/>
    <property type="match status" value="1"/>
</dbReference>
<dbReference type="InterPro" id="IPR013974">
    <property type="entry name" value="SAF"/>
</dbReference>
<dbReference type="AlphaFoldDB" id="A0A917ZQE4"/>
<reference evidence="2 3" key="1">
    <citation type="journal article" date="2014" name="Int. J. Syst. Evol. Microbiol.">
        <title>Complete genome sequence of Corynebacterium casei LMG S-19264T (=DSM 44701T), isolated from a smear-ripened cheese.</title>
        <authorList>
            <consortium name="US DOE Joint Genome Institute (JGI-PGF)"/>
            <person name="Walter F."/>
            <person name="Albersmeier A."/>
            <person name="Kalinowski J."/>
            <person name="Ruckert C."/>
        </authorList>
    </citation>
    <scope>NUCLEOTIDE SEQUENCE [LARGE SCALE GENOMIC DNA]</scope>
    <source>
        <strain evidence="2 3">CGMCC 1.7286</strain>
    </source>
</reference>
<gene>
    <name evidence="2" type="ORF">GCM10011348_44930</name>
</gene>
<dbReference type="RefSeq" id="WP_188862885.1">
    <property type="nucleotide sequence ID" value="NZ_BMLT01000019.1"/>
</dbReference>
<dbReference type="Proteomes" id="UP000599578">
    <property type="component" value="Unassembled WGS sequence"/>
</dbReference>
<name>A0A917ZQE4_9GAMM</name>
<keyword evidence="3" id="KW-1185">Reference proteome</keyword>
<accession>A0A917ZQE4</accession>
<dbReference type="InterPro" id="IPR031571">
    <property type="entry name" value="RcpC_dom"/>
</dbReference>
<proteinExistence type="predicted"/>
<dbReference type="CDD" id="cd11614">
    <property type="entry name" value="SAF_CpaB_FlgA_like"/>
    <property type="match status" value="1"/>
</dbReference>
<evidence type="ECO:0000313" key="2">
    <source>
        <dbReference type="EMBL" id="GGO88750.1"/>
    </source>
</evidence>
<evidence type="ECO:0000259" key="1">
    <source>
        <dbReference type="SMART" id="SM00858"/>
    </source>
</evidence>
<sequence length="279" mass="30798">MQVRFLRLFAILLFGLALALGLYSLQFGDQPMAPQAVPPAVQEPTEVVWVFVGDLPEGTVLAPEQLAQSRVLQRNEPDLQDAEPFYGRVLSRPVPAGSRLQASMLEPERPLHDALEPGYRALAIKVDEVTAVGGHLRTGDWVDVLFYLKANRESGDSSTARRLLSNVQVLAYGPELIGDDEQERQERSRSVVLAVPDERTSALLLAESSGTLRLSVVGQQEKLRDARADQNQTYTTALKTLVAQPVTAPPPPPPPRVVRARPRVELYLGEEKQLVSTRR</sequence>
<protein>
    <recommendedName>
        <fullName evidence="1">SAF domain-containing protein</fullName>
    </recommendedName>
</protein>
<dbReference type="EMBL" id="BMLT01000019">
    <property type="protein sequence ID" value="GGO88750.1"/>
    <property type="molecule type" value="Genomic_DNA"/>
</dbReference>
<comment type="caution">
    <text evidence="2">The sequence shown here is derived from an EMBL/GenBank/DDBJ whole genome shotgun (WGS) entry which is preliminary data.</text>
</comment>
<dbReference type="Pfam" id="PF08666">
    <property type="entry name" value="SAF"/>
    <property type="match status" value="1"/>
</dbReference>